<dbReference type="Gene3D" id="1.10.760.10">
    <property type="entry name" value="Cytochrome c-like domain"/>
    <property type="match status" value="1"/>
</dbReference>
<sequence length="112" mass="12200">MKCSAFITAIASALALCIGAASAGAAERTITLPPDGVQLKASTLPGYEKAQANCMTCHSAEYMLYQPPTAPRPYWEAMVKRMKQVFNGPINEEDMPLIVDYLVKTYGNEQPK</sequence>
<dbReference type="InterPro" id="IPR036909">
    <property type="entry name" value="Cyt_c-like_dom_sf"/>
</dbReference>
<evidence type="ECO:0000313" key="3">
    <source>
        <dbReference type="Proteomes" id="UP001365846"/>
    </source>
</evidence>
<dbReference type="SUPFAM" id="SSF46626">
    <property type="entry name" value="Cytochrome c"/>
    <property type="match status" value="1"/>
</dbReference>
<gene>
    <name evidence="2" type="ORF">WKW77_01085</name>
</gene>
<protein>
    <submittedName>
        <fullName evidence="2">Cytochrome c</fullName>
    </submittedName>
</protein>
<dbReference type="EMBL" id="JBBKZU010000001">
    <property type="protein sequence ID" value="MEJ8809642.1"/>
    <property type="molecule type" value="Genomic_DNA"/>
</dbReference>
<organism evidence="2 3">
    <name type="scientific">Variovorax ureilyticus</name>
    <dbReference type="NCBI Taxonomy" id="1836198"/>
    <lineage>
        <taxon>Bacteria</taxon>
        <taxon>Pseudomonadati</taxon>
        <taxon>Pseudomonadota</taxon>
        <taxon>Betaproteobacteria</taxon>
        <taxon>Burkholderiales</taxon>
        <taxon>Comamonadaceae</taxon>
        <taxon>Variovorax</taxon>
    </lineage>
</organism>
<feature type="chain" id="PRO_5047142332" evidence="1">
    <location>
        <begin position="26"/>
        <end position="112"/>
    </location>
</feature>
<name>A0ABU8V8V1_9BURK</name>
<evidence type="ECO:0000313" key="2">
    <source>
        <dbReference type="EMBL" id="MEJ8809642.1"/>
    </source>
</evidence>
<reference evidence="2 3" key="1">
    <citation type="submission" date="2024-03" db="EMBL/GenBank/DDBJ databases">
        <title>Novel species of the genus Variovorax.</title>
        <authorList>
            <person name="Liu Q."/>
            <person name="Xin Y.-H."/>
        </authorList>
    </citation>
    <scope>NUCLEOTIDE SEQUENCE [LARGE SCALE GENOMIC DNA]</scope>
    <source>
        <strain evidence="2 3">KACC 18899</strain>
    </source>
</reference>
<keyword evidence="3" id="KW-1185">Reference proteome</keyword>
<proteinExistence type="predicted"/>
<dbReference type="Proteomes" id="UP001365846">
    <property type="component" value="Unassembled WGS sequence"/>
</dbReference>
<dbReference type="RefSeq" id="WP_340354979.1">
    <property type="nucleotide sequence ID" value="NZ_JBBKZU010000001.1"/>
</dbReference>
<accession>A0ABU8V8V1</accession>
<comment type="caution">
    <text evidence="2">The sequence shown here is derived from an EMBL/GenBank/DDBJ whole genome shotgun (WGS) entry which is preliminary data.</text>
</comment>
<keyword evidence="1" id="KW-0732">Signal</keyword>
<evidence type="ECO:0000256" key="1">
    <source>
        <dbReference type="SAM" id="SignalP"/>
    </source>
</evidence>
<feature type="signal peptide" evidence="1">
    <location>
        <begin position="1"/>
        <end position="25"/>
    </location>
</feature>